<feature type="transmembrane region" description="Helical" evidence="10">
    <location>
        <begin position="21"/>
        <end position="42"/>
    </location>
</feature>
<keyword evidence="2" id="KW-0813">Transport</keyword>
<dbReference type="InterPro" id="IPR027417">
    <property type="entry name" value="P-loop_NTPase"/>
</dbReference>
<reference evidence="13 14" key="1">
    <citation type="submission" date="2016-10" db="EMBL/GenBank/DDBJ databases">
        <authorList>
            <person name="de Groot N.N."/>
        </authorList>
    </citation>
    <scope>NUCLEOTIDE SEQUENCE [LARGE SCALE GENOMIC DNA]</scope>
    <source>
        <strain evidence="13 14">CGMCC 4.7037</strain>
    </source>
</reference>
<dbReference type="InterPro" id="IPR039421">
    <property type="entry name" value="Type_1_exporter"/>
</dbReference>
<dbReference type="PANTHER" id="PTHR24221">
    <property type="entry name" value="ATP-BINDING CASSETTE SUB-FAMILY B"/>
    <property type="match status" value="1"/>
</dbReference>
<dbReference type="Proteomes" id="UP000236732">
    <property type="component" value="Unassembled WGS sequence"/>
</dbReference>
<keyword evidence="7 10" id="KW-1133">Transmembrane helix</keyword>
<gene>
    <name evidence="13" type="ORF">SAMN05444920_12515</name>
</gene>
<dbReference type="PROSITE" id="PS50929">
    <property type="entry name" value="ABC_TM1F"/>
    <property type="match status" value="1"/>
</dbReference>
<sequence length="567" mass="59791">MHKDLLALMRAERSVRRHLGVTMAAAMLAGLLVLVQAELLAGVLSGRFATVALAGLAVVVGVRALLAWTQGVFAGRTATGVKSALRHRLLERLRELGPGRLTEHRSGELVTLTGRGLDGLDAYLTGYLPAIAVAAVVPVAVLARLFAADLASAVIVLFTLPLIPIFGALVGMTTKAVTERQFVALSRLGGHFLDVVRGLPTLRAFGRARHQATVIREVADAHRGATMRTLRVAFLSSLVLELCASLSLALVAVPIGLRQLGGSLDLTTALLVLLLAPEAYLPLRAMGTRFHASMEGVAAADAAFAVLDRSADPAGRPRSTARKSAGAAAPEIRLENVTVRYPGRDGAALEDVSLTIAPGERVALVGESGGGKSTLLHLVLGFVRPSAGRVLIDGTDLRDLDLASWRARLAFVAQRPHLFATSVAGNIRLGSPAASLEEVRRAATAAHADFVNDLPQGFDTVVGERGTNLSAGQRQRIALARAFCRPDAAVLLLDEPTARLDGRSEAAVVAGTSDLARGRTAVIVAHRPAMIDLADRVIRVHEGHVVSDTTRDLMDQRQVTGHEGGRR</sequence>
<dbReference type="InterPro" id="IPR017871">
    <property type="entry name" value="ABC_transporter-like_CS"/>
</dbReference>
<comment type="similarity">
    <text evidence="9">Belongs to the ABC transporter superfamily. Lipid exporter (TC 3.A.1.106) family.</text>
</comment>
<dbReference type="GO" id="GO:0016887">
    <property type="term" value="F:ATP hydrolysis activity"/>
    <property type="evidence" value="ECO:0007669"/>
    <property type="project" value="InterPro"/>
</dbReference>
<feature type="transmembrane region" description="Helical" evidence="10">
    <location>
        <begin position="124"/>
        <end position="147"/>
    </location>
</feature>
<evidence type="ECO:0000256" key="2">
    <source>
        <dbReference type="ARBA" id="ARBA00022448"/>
    </source>
</evidence>
<dbReference type="Gene3D" id="1.20.1560.10">
    <property type="entry name" value="ABC transporter type 1, transmembrane domain"/>
    <property type="match status" value="1"/>
</dbReference>
<accession>A0A1H6EWJ1</accession>
<evidence type="ECO:0000256" key="10">
    <source>
        <dbReference type="SAM" id="Phobius"/>
    </source>
</evidence>
<dbReference type="EMBL" id="FNVT01000025">
    <property type="protein sequence ID" value="SEH02228.1"/>
    <property type="molecule type" value="Genomic_DNA"/>
</dbReference>
<dbReference type="RefSeq" id="WP_103963291.1">
    <property type="nucleotide sequence ID" value="NZ_FNVT01000025.1"/>
</dbReference>
<keyword evidence="6 13" id="KW-0067">ATP-binding</keyword>
<comment type="subcellular location">
    <subcellularLocation>
        <location evidence="1">Cell membrane</location>
        <topology evidence="1">Multi-pass membrane protein</topology>
    </subcellularLocation>
</comment>
<feature type="transmembrane region" description="Helical" evidence="10">
    <location>
        <begin position="153"/>
        <end position="172"/>
    </location>
</feature>
<dbReference type="Pfam" id="PF00005">
    <property type="entry name" value="ABC_tran"/>
    <property type="match status" value="1"/>
</dbReference>
<evidence type="ECO:0000256" key="6">
    <source>
        <dbReference type="ARBA" id="ARBA00022840"/>
    </source>
</evidence>
<dbReference type="Pfam" id="PF00664">
    <property type="entry name" value="ABC_membrane"/>
    <property type="match status" value="1"/>
</dbReference>
<dbReference type="GO" id="GO:0042883">
    <property type="term" value="P:cysteine transport"/>
    <property type="evidence" value="ECO:0007669"/>
    <property type="project" value="InterPro"/>
</dbReference>
<evidence type="ECO:0000256" key="7">
    <source>
        <dbReference type="ARBA" id="ARBA00022989"/>
    </source>
</evidence>
<evidence type="ECO:0000256" key="3">
    <source>
        <dbReference type="ARBA" id="ARBA00022475"/>
    </source>
</evidence>
<evidence type="ECO:0000259" key="12">
    <source>
        <dbReference type="PROSITE" id="PS50929"/>
    </source>
</evidence>
<organism evidence="13 14">
    <name type="scientific">Nonomuraea solani</name>
    <dbReference type="NCBI Taxonomy" id="1144553"/>
    <lineage>
        <taxon>Bacteria</taxon>
        <taxon>Bacillati</taxon>
        <taxon>Actinomycetota</taxon>
        <taxon>Actinomycetes</taxon>
        <taxon>Streptosporangiales</taxon>
        <taxon>Streptosporangiaceae</taxon>
        <taxon>Nonomuraea</taxon>
    </lineage>
</organism>
<dbReference type="GO" id="GO:0005524">
    <property type="term" value="F:ATP binding"/>
    <property type="evidence" value="ECO:0007669"/>
    <property type="project" value="UniProtKB-KW"/>
</dbReference>
<dbReference type="SUPFAM" id="SSF90123">
    <property type="entry name" value="ABC transporter transmembrane region"/>
    <property type="match status" value="1"/>
</dbReference>
<feature type="transmembrane region" description="Helical" evidence="10">
    <location>
        <begin position="232"/>
        <end position="257"/>
    </location>
</feature>
<feature type="transmembrane region" description="Helical" evidence="10">
    <location>
        <begin position="48"/>
        <end position="66"/>
    </location>
</feature>
<dbReference type="InterPro" id="IPR036640">
    <property type="entry name" value="ABC1_TM_sf"/>
</dbReference>
<dbReference type="InterPro" id="IPR011527">
    <property type="entry name" value="ABC1_TM_dom"/>
</dbReference>
<keyword evidence="4 10" id="KW-0812">Transmembrane</keyword>
<protein>
    <submittedName>
        <fullName evidence="13">ATP-binding cassette, subfamily C/ATP-binding cassette, subfamily C, CydD</fullName>
    </submittedName>
</protein>
<dbReference type="PROSITE" id="PS00211">
    <property type="entry name" value="ABC_TRANSPORTER_1"/>
    <property type="match status" value="1"/>
</dbReference>
<evidence type="ECO:0000256" key="9">
    <source>
        <dbReference type="ARBA" id="ARBA00061644"/>
    </source>
</evidence>
<dbReference type="NCBIfam" id="TIGR02857">
    <property type="entry name" value="CydD"/>
    <property type="match status" value="1"/>
</dbReference>
<dbReference type="FunFam" id="3.40.50.300:FF:000299">
    <property type="entry name" value="ABC transporter ATP-binding protein/permease"/>
    <property type="match status" value="1"/>
</dbReference>
<dbReference type="InterPro" id="IPR003439">
    <property type="entry name" value="ABC_transporter-like_ATP-bd"/>
</dbReference>
<evidence type="ECO:0000256" key="1">
    <source>
        <dbReference type="ARBA" id="ARBA00004651"/>
    </source>
</evidence>
<evidence type="ECO:0000313" key="14">
    <source>
        <dbReference type="Proteomes" id="UP000236732"/>
    </source>
</evidence>
<feature type="domain" description="ABC transporter" evidence="11">
    <location>
        <begin position="332"/>
        <end position="567"/>
    </location>
</feature>
<evidence type="ECO:0000313" key="13">
    <source>
        <dbReference type="EMBL" id="SEH02228.1"/>
    </source>
</evidence>
<dbReference type="SUPFAM" id="SSF52540">
    <property type="entry name" value="P-loop containing nucleoside triphosphate hydrolases"/>
    <property type="match status" value="1"/>
</dbReference>
<dbReference type="OrthoDB" id="9806127at2"/>
<dbReference type="InterPro" id="IPR014216">
    <property type="entry name" value="ABC_transptr_CydD"/>
</dbReference>
<dbReference type="InterPro" id="IPR003593">
    <property type="entry name" value="AAA+_ATPase"/>
</dbReference>
<keyword evidence="5" id="KW-0547">Nucleotide-binding</keyword>
<proteinExistence type="inferred from homology"/>
<dbReference type="PANTHER" id="PTHR24221:SF590">
    <property type="entry name" value="COMPONENT LINKED WITH THE ASSEMBLY OF CYTOCHROME' TRANSPORT TRANSMEMBRANE ATP-BINDING PROTEIN ABC TRANSPORTER CYDD-RELATED"/>
    <property type="match status" value="1"/>
</dbReference>
<keyword evidence="14" id="KW-1185">Reference proteome</keyword>
<dbReference type="Gene3D" id="3.40.50.300">
    <property type="entry name" value="P-loop containing nucleotide triphosphate hydrolases"/>
    <property type="match status" value="1"/>
</dbReference>
<evidence type="ECO:0000256" key="4">
    <source>
        <dbReference type="ARBA" id="ARBA00022692"/>
    </source>
</evidence>
<evidence type="ECO:0000256" key="8">
    <source>
        <dbReference type="ARBA" id="ARBA00023136"/>
    </source>
</evidence>
<evidence type="ECO:0000259" key="11">
    <source>
        <dbReference type="PROSITE" id="PS50893"/>
    </source>
</evidence>
<dbReference type="AlphaFoldDB" id="A0A1H6EWJ1"/>
<keyword evidence="3" id="KW-1003">Cell membrane</keyword>
<dbReference type="GO" id="GO:0140359">
    <property type="term" value="F:ABC-type transporter activity"/>
    <property type="evidence" value="ECO:0007669"/>
    <property type="project" value="InterPro"/>
</dbReference>
<evidence type="ECO:0000256" key="5">
    <source>
        <dbReference type="ARBA" id="ARBA00022741"/>
    </source>
</evidence>
<dbReference type="PROSITE" id="PS50893">
    <property type="entry name" value="ABC_TRANSPORTER_2"/>
    <property type="match status" value="1"/>
</dbReference>
<dbReference type="CDD" id="cd18584">
    <property type="entry name" value="ABC_6TM_AarD_CydD"/>
    <property type="match status" value="1"/>
</dbReference>
<feature type="domain" description="ABC transmembrane type-1" evidence="12">
    <location>
        <begin position="21"/>
        <end position="295"/>
    </location>
</feature>
<name>A0A1H6EWJ1_9ACTN</name>
<keyword evidence="8 10" id="KW-0472">Membrane</keyword>
<dbReference type="GO" id="GO:0005886">
    <property type="term" value="C:plasma membrane"/>
    <property type="evidence" value="ECO:0007669"/>
    <property type="project" value="UniProtKB-SubCell"/>
</dbReference>
<dbReference type="SMART" id="SM00382">
    <property type="entry name" value="AAA"/>
    <property type="match status" value="1"/>
</dbReference>